<dbReference type="OrthoDB" id="9808980at2"/>
<protein>
    <submittedName>
        <fullName evidence="12">NADH:flavorubredoxin reductase NorW</fullName>
        <ecNumber evidence="11">1.18.1.-</ecNumber>
    </submittedName>
</protein>
<evidence type="ECO:0000256" key="3">
    <source>
        <dbReference type="ARBA" id="ARBA00006442"/>
    </source>
</evidence>
<dbReference type="Pfam" id="PF18113">
    <property type="entry name" value="Rbx_binding"/>
    <property type="match status" value="1"/>
</dbReference>
<keyword evidence="14" id="KW-1185">Reference proteome</keyword>
<evidence type="ECO:0000256" key="6">
    <source>
        <dbReference type="ARBA" id="ARBA00022827"/>
    </source>
</evidence>
<dbReference type="GO" id="GO:0016491">
    <property type="term" value="F:oxidoreductase activity"/>
    <property type="evidence" value="ECO:0007669"/>
    <property type="project" value="UniProtKB-KW"/>
</dbReference>
<dbReference type="EC" id="1.18.1.-" evidence="11"/>
<keyword evidence="4" id="KW-0963">Cytoplasm</keyword>
<evidence type="ECO:0000259" key="9">
    <source>
        <dbReference type="Pfam" id="PF07992"/>
    </source>
</evidence>
<dbReference type="InterPro" id="IPR036188">
    <property type="entry name" value="FAD/NAD-bd_sf"/>
</dbReference>
<evidence type="ECO:0000256" key="4">
    <source>
        <dbReference type="ARBA" id="ARBA00022490"/>
    </source>
</evidence>
<name>A0A2T7AUS7_9ENTR</name>
<sequence>MTQELIVIGSGFAARQLVRHLRQQDSTRSVRVIAADSGDDYNKPDLSHVFTNGQRADDLTRQSAGEWAEQSHILLHPFTQATAIDTAARTVTTTAGTFPWRQLVLATGAQAIVPPVEGSELMFTLNSQQEYRRCEAALRDAKRVLLLGGGLIGTELAMDLNRAGKQVTLVDTGTSLLSSVLVPEISARLQTVLAHNGVTLRLCTGLSSLARHHDSLVATLTDGHQQSVDAVVCAIGLRPDLTLAKSAGLVTRRGIVVDDRLATSHPDIYALGDCAEIRGRLLPFLQPAQLCAMTLARNLCGAAQNLTLPAMLVKVKTPLMPLHLAGDTANRELDWEMRITADGVVARGLDGQGTLRAFVVSEERMKQAFGLLKELNASAH</sequence>
<evidence type="ECO:0000256" key="8">
    <source>
        <dbReference type="ARBA" id="ARBA00023027"/>
    </source>
</evidence>
<comment type="caution">
    <text evidence="12">The sequence shown here is derived from an EMBL/GenBank/DDBJ whole genome shotgun (WGS) entry which is preliminary data.</text>
</comment>
<dbReference type="Proteomes" id="UP000469927">
    <property type="component" value="Unassembled WGS sequence"/>
</dbReference>
<evidence type="ECO:0000313" key="12">
    <source>
        <dbReference type="EMBL" id="PUX15564.1"/>
    </source>
</evidence>
<dbReference type="PANTHER" id="PTHR43429">
    <property type="entry name" value="PYRIDINE NUCLEOTIDE-DISULFIDE OXIDOREDUCTASE DOMAIN-CONTAINING"/>
    <property type="match status" value="1"/>
</dbReference>
<evidence type="ECO:0000256" key="5">
    <source>
        <dbReference type="ARBA" id="ARBA00022630"/>
    </source>
</evidence>
<keyword evidence="8" id="KW-0520">NAD</keyword>
<comment type="cofactor">
    <cofactor evidence="1">
        <name>FAD</name>
        <dbReference type="ChEBI" id="CHEBI:57692"/>
    </cofactor>
</comment>
<dbReference type="GO" id="GO:0005737">
    <property type="term" value="C:cytoplasm"/>
    <property type="evidence" value="ECO:0007669"/>
    <property type="project" value="UniProtKB-SubCell"/>
</dbReference>
<evidence type="ECO:0000313" key="11">
    <source>
        <dbReference type="EMBL" id="KAB0876961.1"/>
    </source>
</evidence>
<evidence type="ECO:0000313" key="13">
    <source>
        <dbReference type="Proteomes" id="UP000244378"/>
    </source>
</evidence>
<dbReference type="PRINTS" id="PR00411">
    <property type="entry name" value="PNDRDTASEI"/>
</dbReference>
<organism evidence="12 13">
    <name type="scientific">Cronobacter muytjensii</name>
    <dbReference type="NCBI Taxonomy" id="413501"/>
    <lineage>
        <taxon>Bacteria</taxon>
        <taxon>Pseudomonadati</taxon>
        <taxon>Pseudomonadota</taxon>
        <taxon>Gammaproteobacteria</taxon>
        <taxon>Enterobacterales</taxon>
        <taxon>Enterobacteriaceae</taxon>
        <taxon>Cronobacter</taxon>
    </lineage>
</organism>
<dbReference type="Gene3D" id="3.30.390.120">
    <property type="match status" value="1"/>
</dbReference>
<dbReference type="InterPro" id="IPR041364">
    <property type="entry name" value="Rbx-bd"/>
</dbReference>
<dbReference type="PRINTS" id="PR00368">
    <property type="entry name" value="FADPNR"/>
</dbReference>
<reference evidence="11 14" key="2">
    <citation type="submission" date="2019-08" db="EMBL/GenBank/DDBJ databases">
        <title>Prevalence, distribution, and phylogeny of type two toxin-antitoxin genes possessed by Cronobacter species where C. sakazakii homologs follow sequence type lineages.</title>
        <authorList>
            <person name="Finkelstein S."/>
            <person name="Negrete F."/>
            <person name="Jang H."/>
            <person name="Gopinath G.R."/>
            <person name="Tall B.D."/>
        </authorList>
    </citation>
    <scope>NUCLEOTIDE SEQUENCE [LARGE SCALE GENOMIC DNA]</scope>
    <source>
        <strain evidence="11 14">MOD1_GK1257</strain>
    </source>
</reference>
<comment type="similarity">
    <text evidence="3">Belongs to the FAD-dependent oxidoreductase family.</text>
</comment>
<dbReference type="Pfam" id="PF07992">
    <property type="entry name" value="Pyr_redox_2"/>
    <property type="match status" value="1"/>
</dbReference>
<dbReference type="SUPFAM" id="SSF51905">
    <property type="entry name" value="FAD/NAD(P)-binding domain"/>
    <property type="match status" value="1"/>
</dbReference>
<keyword evidence="5" id="KW-0285">Flavoprotein</keyword>
<evidence type="ECO:0000259" key="10">
    <source>
        <dbReference type="Pfam" id="PF18113"/>
    </source>
</evidence>
<reference evidence="12 13" key="1">
    <citation type="submission" date="2016-12" db="EMBL/GenBank/DDBJ databases">
        <title>Analysis of the Molecular Diversity Among Cronobacter Species Isolated from Filth Flies Using a Pan Genomic DNA Microarray.</title>
        <authorList>
            <person name="Pava-Ripoll M."/>
            <person name="Tall B."/>
            <person name="Farber J."/>
            <person name="Fanning S."/>
            <person name="Lehner A."/>
            <person name="Stephan R."/>
            <person name="Pagotto F."/>
            <person name="Iverson C."/>
            <person name="Ziobro G."/>
            <person name="Miller A."/>
            <person name="Pearson R."/>
            <person name="Yan Q."/>
            <person name="Kim M."/>
            <person name="Jeong S."/>
            <person name="Park J."/>
            <person name="Jun S."/>
            <person name="Choi H."/>
            <person name="Chung T."/>
            <person name="Yoo Y."/>
            <person name="Park E."/>
            <person name="Hwang S."/>
            <person name="Lee B."/>
            <person name="Sathyamoorthy V."/>
            <person name="Carter L."/>
            <person name="Mammel M."/>
            <person name="Jackson S."/>
            <person name="Kothary M."/>
            <person name="Patel I."/>
            <person name="Grim C."/>
            <person name="Gopinath G."/>
            <person name="Gangiredla J."/>
            <person name="Chase H."/>
        </authorList>
    </citation>
    <scope>NUCLEOTIDE SEQUENCE [LARGE SCALE GENOMIC DNA]</scope>
    <source>
        <strain evidence="12 13">MOD1-Md1s</strain>
    </source>
</reference>
<dbReference type="PANTHER" id="PTHR43429:SF3">
    <property type="entry name" value="NITRITE REDUCTASE [NAD(P)H]"/>
    <property type="match status" value="1"/>
</dbReference>
<dbReference type="AlphaFoldDB" id="A0A2T7AUS7"/>
<gene>
    <name evidence="11" type="primary">norW</name>
    <name evidence="12" type="ORF">AUN14_07665</name>
    <name evidence="11" type="ORF">FZI19_13160</name>
</gene>
<dbReference type="RefSeq" id="WP_075192885.1">
    <property type="nucleotide sequence ID" value="NZ_JADKNN010000050.1"/>
</dbReference>
<dbReference type="Gene3D" id="3.50.50.60">
    <property type="entry name" value="FAD/NAD(P)-binding domain"/>
    <property type="match status" value="2"/>
</dbReference>
<evidence type="ECO:0000256" key="1">
    <source>
        <dbReference type="ARBA" id="ARBA00001974"/>
    </source>
</evidence>
<dbReference type="NCBIfam" id="NF003437">
    <property type="entry name" value="PRK04965.1"/>
    <property type="match status" value="1"/>
</dbReference>
<accession>A0A2T7AUS7</accession>
<evidence type="ECO:0000313" key="14">
    <source>
        <dbReference type="Proteomes" id="UP000469927"/>
    </source>
</evidence>
<dbReference type="EMBL" id="MSAE01000013">
    <property type="protein sequence ID" value="PUX15564.1"/>
    <property type="molecule type" value="Genomic_DNA"/>
</dbReference>
<evidence type="ECO:0000256" key="2">
    <source>
        <dbReference type="ARBA" id="ARBA00004496"/>
    </source>
</evidence>
<dbReference type="InterPro" id="IPR050260">
    <property type="entry name" value="FAD-bd_OxRdtase"/>
</dbReference>
<dbReference type="InterPro" id="IPR023753">
    <property type="entry name" value="FAD/NAD-binding_dom"/>
</dbReference>
<feature type="domain" description="FAD/NAD(P)-binding" evidence="9">
    <location>
        <begin position="5"/>
        <end position="278"/>
    </location>
</feature>
<keyword evidence="7 11" id="KW-0560">Oxidoreductase</keyword>
<dbReference type="Proteomes" id="UP000244378">
    <property type="component" value="Unassembled WGS sequence"/>
</dbReference>
<dbReference type="EMBL" id="WAGD01000038">
    <property type="protein sequence ID" value="KAB0876961.1"/>
    <property type="molecule type" value="Genomic_DNA"/>
</dbReference>
<evidence type="ECO:0000256" key="7">
    <source>
        <dbReference type="ARBA" id="ARBA00023002"/>
    </source>
</evidence>
<keyword evidence="6" id="KW-0274">FAD</keyword>
<feature type="domain" description="Rubredoxin binding" evidence="10">
    <location>
        <begin position="306"/>
        <end position="375"/>
    </location>
</feature>
<proteinExistence type="inferred from homology"/>
<comment type="subcellular location">
    <subcellularLocation>
        <location evidence="2">Cytoplasm</location>
    </subcellularLocation>
</comment>